<dbReference type="PANTHER" id="PTHR35307">
    <property type="entry name" value="PROTEIN, PUTATIVE-RELATED"/>
    <property type="match status" value="1"/>
</dbReference>
<evidence type="ECO:0000256" key="1">
    <source>
        <dbReference type="SAM" id="Phobius"/>
    </source>
</evidence>
<dbReference type="EMBL" id="JACGWJ010000024">
    <property type="protein sequence ID" value="KAL0319822.1"/>
    <property type="molecule type" value="Genomic_DNA"/>
</dbReference>
<keyword evidence="1" id="KW-1133">Transmembrane helix</keyword>
<keyword evidence="1" id="KW-0812">Transmembrane</keyword>
<protein>
    <submittedName>
        <fullName evidence="2">Uncharacterized protein</fullName>
    </submittedName>
</protein>
<dbReference type="PANTHER" id="PTHR35307:SF3">
    <property type="entry name" value="DUF4220 DOMAIN-CONTAINING PROTEIN"/>
    <property type="match status" value="1"/>
</dbReference>
<feature type="transmembrane region" description="Helical" evidence="1">
    <location>
        <begin position="290"/>
        <end position="314"/>
    </location>
</feature>
<keyword evidence="1" id="KW-0472">Membrane</keyword>
<proteinExistence type="predicted"/>
<comment type="caution">
    <text evidence="2">The sequence shown here is derived from an EMBL/GenBank/DDBJ whole genome shotgun (WGS) entry which is preliminary data.</text>
</comment>
<dbReference type="AlphaFoldDB" id="A0AAW2LM73"/>
<sequence>MQKVAMSEEEIVQRVQAFKTEKPMANVMKKYWVMAETSNPQSFKSTLSRPPNCWALPIVILTSIAISLPNIANGKAAQLISSVSEGLSLVKLIENTLYEDKLVNIRNAAQISWNEIALYRTWQGINFKRMSLEYKRSKDILQELSRNARRTIVEFKRTSNDFLIENPLSWPDNIIAANAMYRITTTLLLSSEEENEENAERLFERLSVMIADIVAACFTNLASVILTKCHPNAIEKREKGVHEAFRLLGKTGQIFELLQRQKCHFRIMKRHYALKSGELSSCNEHSKVQLLITSMPALIFFILCSLFAVFWLVIGQNLTLLENSIKKDFLSANNETTCEILSSRKIVADSFSGPEETSVLPWIPQTTSAVALQLMELDSSIY</sequence>
<gene>
    <name evidence="2" type="ORF">Sradi_5243700</name>
</gene>
<reference evidence="2" key="1">
    <citation type="submission" date="2020-06" db="EMBL/GenBank/DDBJ databases">
        <authorList>
            <person name="Li T."/>
            <person name="Hu X."/>
            <person name="Zhang T."/>
            <person name="Song X."/>
            <person name="Zhang H."/>
            <person name="Dai N."/>
            <person name="Sheng W."/>
            <person name="Hou X."/>
            <person name="Wei L."/>
        </authorList>
    </citation>
    <scope>NUCLEOTIDE SEQUENCE</scope>
    <source>
        <strain evidence="2">G02</strain>
        <tissue evidence="2">Leaf</tissue>
    </source>
</reference>
<name>A0AAW2LM73_SESRA</name>
<organism evidence="2">
    <name type="scientific">Sesamum radiatum</name>
    <name type="common">Black benniseed</name>
    <dbReference type="NCBI Taxonomy" id="300843"/>
    <lineage>
        <taxon>Eukaryota</taxon>
        <taxon>Viridiplantae</taxon>
        <taxon>Streptophyta</taxon>
        <taxon>Embryophyta</taxon>
        <taxon>Tracheophyta</taxon>
        <taxon>Spermatophyta</taxon>
        <taxon>Magnoliopsida</taxon>
        <taxon>eudicotyledons</taxon>
        <taxon>Gunneridae</taxon>
        <taxon>Pentapetalae</taxon>
        <taxon>asterids</taxon>
        <taxon>lamiids</taxon>
        <taxon>Lamiales</taxon>
        <taxon>Pedaliaceae</taxon>
        <taxon>Sesamum</taxon>
    </lineage>
</organism>
<evidence type="ECO:0000313" key="2">
    <source>
        <dbReference type="EMBL" id="KAL0319822.1"/>
    </source>
</evidence>
<reference evidence="2" key="2">
    <citation type="journal article" date="2024" name="Plant">
        <title>Genomic evolution and insights into agronomic trait innovations of Sesamum species.</title>
        <authorList>
            <person name="Miao H."/>
            <person name="Wang L."/>
            <person name="Qu L."/>
            <person name="Liu H."/>
            <person name="Sun Y."/>
            <person name="Le M."/>
            <person name="Wang Q."/>
            <person name="Wei S."/>
            <person name="Zheng Y."/>
            <person name="Lin W."/>
            <person name="Duan Y."/>
            <person name="Cao H."/>
            <person name="Xiong S."/>
            <person name="Wang X."/>
            <person name="Wei L."/>
            <person name="Li C."/>
            <person name="Ma Q."/>
            <person name="Ju M."/>
            <person name="Zhao R."/>
            <person name="Li G."/>
            <person name="Mu C."/>
            <person name="Tian Q."/>
            <person name="Mei H."/>
            <person name="Zhang T."/>
            <person name="Gao T."/>
            <person name="Zhang H."/>
        </authorList>
    </citation>
    <scope>NUCLEOTIDE SEQUENCE</scope>
    <source>
        <strain evidence="2">G02</strain>
    </source>
</reference>
<accession>A0AAW2LM73</accession>